<dbReference type="InterPro" id="IPR003593">
    <property type="entry name" value="AAA+_ATPase"/>
</dbReference>
<evidence type="ECO:0000256" key="4">
    <source>
        <dbReference type="ARBA" id="ARBA00022705"/>
    </source>
</evidence>
<evidence type="ECO:0000256" key="2">
    <source>
        <dbReference type="ARBA" id="ARBA00022679"/>
    </source>
</evidence>
<keyword evidence="4 11" id="KW-0235">DNA replication</keyword>
<evidence type="ECO:0000256" key="5">
    <source>
        <dbReference type="ARBA" id="ARBA00022723"/>
    </source>
</evidence>
<evidence type="ECO:0000256" key="9">
    <source>
        <dbReference type="ARBA" id="ARBA00022932"/>
    </source>
</evidence>
<comment type="catalytic activity">
    <reaction evidence="10 11">
        <text>DNA(n) + a 2'-deoxyribonucleoside 5'-triphosphate = DNA(n+1) + diphosphate</text>
        <dbReference type="Rhea" id="RHEA:22508"/>
        <dbReference type="Rhea" id="RHEA-COMP:17339"/>
        <dbReference type="Rhea" id="RHEA-COMP:17340"/>
        <dbReference type="ChEBI" id="CHEBI:33019"/>
        <dbReference type="ChEBI" id="CHEBI:61560"/>
        <dbReference type="ChEBI" id="CHEBI:173112"/>
        <dbReference type="EC" id="2.7.7.7"/>
    </reaction>
</comment>
<evidence type="ECO:0000256" key="3">
    <source>
        <dbReference type="ARBA" id="ARBA00022695"/>
    </source>
</evidence>
<dbReference type="PRINTS" id="PR00300">
    <property type="entry name" value="CLPPROTEASEA"/>
</dbReference>
<dbReference type="Pfam" id="PF22608">
    <property type="entry name" value="DNAX_ATPase_lid"/>
    <property type="match status" value="1"/>
</dbReference>
<dbReference type="STRING" id="1817824.A2751_04480"/>
<dbReference type="Gene3D" id="1.20.272.10">
    <property type="match status" value="1"/>
</dbReference>
<dbReference type="InterPro" id="IPR045085">
    <property type="entry name" value="HLD_clamp_pol_III_gamma_tau"/>
</dbReference>
<evidence type="ECO:0000256" key="6">
    <source>
        <dbReference type="ARBA" id="ARBA00022741"/>
    </source>
</evidence>
<dbReference type="InterPro" id="IPR008921">
    <property type="entry name" value="DNA_pol3_clamp-load_cplx_C"/>
</dbReference>
<comment type="similarity">
    <text evidence="1 11">Belongs to the DnaX/STICHEL family.</text>
</comment>
<dbReference type="FunFam" id="3.40.50.300:FF:000014">
    <property type="entry name" value="DNA polymerase III subunit gamma/tau"/>
    <property type="match status" value="1"/>
</dbReference>
<dbReference type="GO" id="GO:0003887">
    <property type="term" value="F:DNA-directed DNA polymerase activity"/>
    <property type="evidence" value="ECO:0007669"/>
    <property type="project" value="UniProtKB-KW"/>
</dbReference>
<keyword evidence="3 11" id="KW-0548">Nucleotidyltransferase</keyword>
<dbReference type="InterPro" id="IPR001270">
    <property type="entry name" value="ClpA/B"/>
</dbReference>
<dbReference type="GO" id="GO:0006261">
    <property type="term" value="P:DNA-templated DNA replication"/>
    <property type="evidence" value="ECO:0007669"/>
    <property type="project" value="TreeGrafter"/>
</dbReference>
<dbReference type="SUPFAM" id="SSF48019">
    <property type="entry name" value="post-AAA+ oligomerization domain-like"/>
    <property type="match status" value="1"/>
</dbReference>
<proteinExistence type="inferred from homology"/>
<evidence type="ECO:0000256" key="8">
    <source>
        <dbReference type="ARBA" id="ARBA00022840"/>
    </source>
</evidence>
<evidence type="ECO:0000313" key="15">
    <source>
        <dbReference type="Proteomes" id="UP000176864"/>
    </source>
</evidence>
<dbReference type="GO" id="GO:0003677">
    <property type="term" value="F:DNA binding"/>
    <property type="evidence" value="ECO:0007669"/>
    <property type="project" value="InterPro"/>
</dbReference>
<dbReference type="GO" id="GO:0009360">
    <property type="term" value="C:DNA polymerase III complex"/>
    <property type="evidence" value="ECO:0007669"/>
    <property type="project" value="InterPro"/>
</dbReference>
<sequence length="507" mass="56586">MSEVLYRKYRPQKFGEVVGQKIIKTILQNAVRLEKPAHAYLFTGPRGVGKTTLARIMAKAVNCLAPAEGEPDTICQNCEGVQAGRFLDLIEIDAASYTGVDNIRDIIEHVKFTPSQGRYKVFIIDEVHMLSRAAFNALLKTLEEPPAHAIFILATTEIHKVPATIISRSQRFDFKRMAMAEIMEVFEKITLDSQLKIETEALKLIAQAADGSIRDGLSILDQVSSFSAEEITLAQTEDILGIARLSSTQNFIDKMIIGDQQGAVKFVKDLSFQGKDLTQWTRSVLEYLRLILLVKIDSNNLAEIGLSTEENVKLGRHAASLPAGRLMEFIKHMLEAYRTTKISPVAELPLLMAVMTLLPENNAPSTFVEATADRQPPLSSKGGEDGLSNYPPATTSDHLQSVTIIDLGTVLDHWAEVMNKIKEYNHSLVSSLRLARILRIENLDVVLVFPYSFHKDTIDARKNKIIVEQVLEEVFGHPLRIKLFLERELGKDKDLLSEAVKVLGKLE</sequence>
<dbReference type="Pfam" id="PF20964">
    <property type="entry name" value="DnaX_C"/>
    <property type="match status" value="1"/>
</dbReference>
<keyword evidence="8 11" id="KW-0067">ATP-binding</keyword>
<feature type="domain" description="AAA+ ATPase" evidence="13">
    <location>
        <begin position="36"/>
        <end position="178"/>
    </location>
</feature>
<evidence type="ECO:0000313" key="14">
    <source>
        <dbReference type="EMBL" id="OGE79221.1"/>
    </source>
</evidence>
<name>A0A1F5NNF7_9BACT</name>
<evidence type="ECO:0000256" key="11">
    <source>
        <dbReference type="RuleBase" id="RU364063"/>
    </source>
</evidence>
<evidence type="ECO:0000256" key="1">
    <source>
        <dbReference type="ARBA" id="ARBA00006360"/>
    </source>
</evidence>
<evidence type="ECO:0000256" key="12">
    <source>
        <dbReference type="SAM" id="MobiDB-lite"/>
    </source>
</evidence>
<evidence type="ECO:0000256" key="10">
    <source>
        <dbReference type="ARBA" id="ARBA00049244"/>
    </source>
</evidence>
<dbReference type="GO" id="GO:0005524">
    <property type="term" value="F:ATP binding"/>
    <property type="evidence" value="ECO:0007669"/>
    <property type="project" value="UniProtKB-KW"/>
</dbReference>
<dbReference type="GO" id="GO:0046872">
    <property type="term" value="F:metal ion binding"/>
    <property type="evidence" value="ECO:0007669"/>
    <property type="project" value="UniProtKB-KW"/>
</dbReference>
<dbReference type="AlphaFoldDB" id="A0A1F5NNF7"/>
<dbReference type="NCBIfam" id="TIGR02397">
    <property type="entry name" value="dnaX_nterm"/>
    <property type="match status" value="1"/>
</dbReference>
<dbReference type="InterPro" id="IPR012763">
    <property type="entry name" value="DNA_pol_III_sug/sutau_N"/>
</dbReference>
<dbReference type="Pfam" id="PF12169">
    <property type="entry name" value="DNA_pol3_gamma3"/>
    <property type="match status" value="1"/>
</dbReference>
<keyword evidence="2 11" id="KW-0808">Transferase</keyword>
<dbReference type="InterPro" id="IPR050238">
    <property type="entry name" value="DNA_Rep/Repair_Clamp_Loader"/>
</dbReference>
<comment type="subunit">
    <text evidence="11">DNA polymerase III contains a core (composed of alpha, epsilon and theta chains) that associates with a tau subunit. This core dimerizes to form the POLIII' complex. PolIII' associates with the gamma complex (composed of gamma, delta, delta', psi and chi chains) and with the beta chain to form the complete DNA polymerase III complex.</text>
</comment>
<dbReference type="SMART" id="SM00382">
    <property type="entry name" value="AAA"/>
    <property type="match status" value="1"/>
</dbReference>
<keyword evidence="9 11" id="KW-0239">DNA-directed DNA polymerase</keyword>
<dbReference type="CDD" id="cd18137">
    <property type="entry name" value="HLD_clamp_pol_III_gamma_tau"/>
    <property type="match status" value="1"/>
</dbReference>
<evidence type="ECO:0000259" key="13">
    <source>
        <dbReference type="SMART" id="SM00382"/>
    </source>
</evidence>
<dbReference type="InterPro" id="IPR027417">
    <property type="entry name" value="P-loop_NTPase"/>
</dbReference>
<dbReference type="InterPro" id="IPR048448">
    <property type="entry name" value="DnaX-like_C"/>
</dbReference>
<comment type="caution">
    <text evidence="14">The sequence shown here is derived from an EMBL/GenBank/DDBJ whole genome shotgun (WGS) entry which is preliminary data.</text>
</comment>
<protein>
    <recommendedName>
        <fullName evidence="11">DNA polymerase III subunit gamma/tau</fullName>
        <ecNumber evidence="11">2.7.7.7</ecNumber>
    </recommendedName>
</protein>
<feature type="region of interest" description="Disordered" evidence="12">
    <location>
        <begin position="370"/>
        <end position="393"/>
    </location>
</feature>
<comment type="function">
    <text evidence="11">DNA polymerase III is a complex, multichain enzyme responsible for most of the replicative synthesis in bacteria. This DNA polymerase also exhibits 3' to 5' exonuclease activity.</text>
</comment>
<dbReference type="Proteomes" id="UP000176864">
    <property type="component" value="Unassembled WGS sequence"/>
</dbReference>
<dbReference type="Gene3D" id="3.40.50.300">
    <property type="entry name" value="P-loop containing nucleotide triphosphate hydrolases"/>
    <property type="match status" value="1"/>
</dbReference>
<dbReference type="PANTHER" id="PTHR11669:SF0">
    <property type="entry name" value="PROTEIN STICHEL-LIKE 2"/>
    <property type="match status" value="1"/>
</dbReference>
<organism evidence="14 15">
    <name type="scientific">Candidatus Doudnabacteria bacterium RIFCSPHIGHO2_01_FULL_46_14</name>
    <dbReference type="NCBI Taxonomy" id="1817824"/>
    <lineage>
        <taxon>Bacteria</taxon>
        <taxon>Candidatus Doudnaibacteriota</taxon>
    </lineage>
</organism>
<dbReference type="SUPFAM" id="SSF52540">
    <property type="entry name" value="P-loop containing nucleoside triphosphate hydrolases"/>
    <property type="match status" value="1"/>
</dbReference>
<keyword evidence="6 11" id="KW-0547">Nucleotide-binding</keyword>
<reference evidence="14 15" key="1">
    <citation type="journal article" date="2016" name="Nat. Commun.">
        <title>Thousands of microbial genomes shed light on interconnected biogeochemical processes in an aquifer system.</title>
        <authorList>
            <person name="Anantharaman K."/>
            <person name="Brown C.T."/>
            <person name="Hug L.A."/>
            <person name="Sharon I."/>
            <person name="Castelle C.J."/>
            <person name="Probst A.J."/>
            <person name="Thomas B.C."/>
            <person name="Singh A."/>
            <person name="Wilkins M.J."/>
            <person name="Karaoz U."/>
            <person name="Brodie E.L."/>
            <person name="Williams K.H."/>
            <person name="Hubbard S.S."/>
            <person name="Banfield J.F."/>
        </authorList>
    </citation>
    <scope>NUCLEOTIDE SEQUENCE [LARGE SCALE GENOMIC DNA]</scope>
</reference>
<gene>
    <name evidence="11" type="primary">dnaX</name>
    <name evidence="14" type="ORF">A2751_04480</name>
</gene>
<dbReference type="NCBIfam" id="NF004046">
    <property type="entry name" value="PRK05563.1"/>
    <property type="match status" value="1"/>
</dbReference>
<accession>A0A1F5NNF7</accession>
<dbReference type="Pfam" id="PF13177">
    <property type="entry name" value="DNA_pol3_delta2"/>
    <property type="match status" value="1"/>
</dbReference>
<dbReference type="CDD" id="cd00009">
    <property type="entry name" value="AAA"/>
    <property type="match status" value="1"/>
</dbReference>
<dbReference type="InterPro" id="IPR022754">
    <property type="entry name" value="DNA_pol_III_gamma-3"/>
</dbReference>
<dbReference type="PANTHER" id="PTHR11669">
    <property type="entry name" value="REPLICATION FACTOR C / DNA POLYMERASE III GAMMA-TAU SUBUNIT"/>
    <property type="match status" value="1"/>
</dbReference>
<evidence type="ECO:0000256" key="7">
    <source>
        <dbReference type="ARBA" id="ARBA00022833"/>
    </source>
</evidence>
<keyword evidence="5" id="KW-0479">Metal-binding</keyword>
<dbReference type="Gene3D" id="1.10.8.60">
    <property type="match status" value="1"/>
</dbReference>
<keyword evidence="7" id="KW-0862">Zinc</keyword>
<dbReference type="EC" id="2.7.7.7" evidence="11"/>
<dbReference type="EMBL" id="MFEK01000006">
    <property type="protein sequence ID" value="OGE79221.1"/>
    <property type="molecule type" value="Genomic_DNA"/>
</dbReference>